<sequence length="85" mass="9849">MGQRWEIEGVKRMKKLVKDTIGHFRVLVEHSLREYEPSPGHILKRMIKPLCRDISRLKANGTKNDAWEVVEGFSQVCKCIKGKTL</sequence>
<organism evidence="1 2">
    <name type="scientific">Candidatus Scalindua rubra</name>
    <dbReference type="NCBI Taxonomy" id="1872076"/>
    <lineage>
        <taxon>Bacteria</taxon>
        <taxon>Pseudomonadati</taxon>
        <taxon>Planctomycetota</taxon>
        <taxon>Candidatus Brocadiia</taxon>
        <taxon>Candidatus Brocadiales</taxon>
        <taxon>Candidatus Scalinduaceae</taxon>
        <taxon>Candidatus Scalindua</taxon>
    </lineage>
</organism>
<dbReference type="Proteomes" id="UP000094056">
    <property type="component" value="Unassembled WGS sequence"/>
</dbReference>
<dbReference type="EMBL" id="MAYW01000004">
    <property type="protein sequence ID" value="ODS34531.1"/>
    <property type="molecule type" value="Genomic_DNA"/>
</dbReference>
<gene>
    <name evidence="1" type="ORF">SCARUB_00266</name>
</gene>
<dbReference type="AlphaFoldDB" id="A0A1E3XFX7"/>
<proteinExistence type="predicted"/>
<reference evidence="1 2" key="1">
    <citation type="submission" date="2016-07" db="EMBL/GenBank/DDBJ databases">
        <title>Draft genome of Scalindua rubra, obtained from a brine-seawater interface in the Red Sea, sheds light on salt adaptation in anammox bacteria.</title>
        <authorList>
            <person name="Speth D.R."/>
            <person name="Lagkouvardos I."/>
            <person name="Wang Y."/>
            <person name="Qian P.-Y."/>
            <person name="Dutilh B.E."/>
            <person name="Jetten M.S."/>
        </authorList>
    </citation>
    <scope>NUCLEOTIDE SEQUENCE [LARGE SCALE GENOMIC DNA]</scope>
    <source>
        <strain evidence="1">BSI-1</strain>
    </source>
</reference>
<accession>A0A1E3XFX7</accession>
<evidence type="ECO:0000313" key="2">
    <source>
        <dbReference type="Proteomes" id="UP000094056"/>
    </source>
</evidence>
<protein>
    <submittedName>
        <fullName evidence="1">Uncharacterized protein</fullName>
    </submittedName>
</protein>
<name>A0A1E3XFX7_9BACT</name>
<comment type="caution">
    <text evidence="1">The sequence shown here is derived from an EMBL/GenBank/DDBJ whole genome shotgun (WGS) entry which is preliminary data.</text>
</comment>
<evidence type="ECO:0000313" key="1">
    <source>
        <dbReference type="EMBL" id="ODS34531.1"/>
    </source>
</evidence>